<name>A0A7E5WDN8_TRINI</name>
<dbReference type="PANTHER" id="PTHR12496:SF2">
    <property type="entry name" value="METHYLTRANSFERASE-LIKE PROTEIN 25B"/>
    <property type="match status" value="1"/>
</dbReference>
<dbReference type="FunCoup" id="A0A7E5WDN8">
    <property type="interactions" value="555"/>
</dbReference>
<dbReference type="RefSeq" id="XP_026738794.1">
    <property type="nucleotide sequence ID" value="XM_026882993.1"/>
</dbReference>
<dbReference type="Pfam" id="PF13679">
    <property type="entry name" value="Methyltransf_32"/>
    <property type="match status" value="1"/>
</dbReference>
<protein>
    <submittedName>
        <fullName evidence="3">Protein RRNAD1 isoform X1</fullName>
    </submittedName>
</protein>
<dbReference type="AlphaFoldDB" id="A0A7E5WDN8"/>
<dbReference type="InterPro" id="IPR025714">
    <property type="entry name" value="Methyltranfer_dom"/>
</dbReference>
<organism evidence="2 3">
    <name type="scientific">Trichoplusia ni</name>
    <name type="common">Cabbage looper</name>
    <dbReference type="NCBI Taxonomy" id="7111"/>
    <lineage>
        <taxon>Eukaryota</taxon>
        <taxon>Metazoa</taxon>
        <taxon>Ecdysozoa</taxon>
        <taxon>Arthropoda</taxon>
        <taxon>Hexapoda</taxon>
        <taxon>Insecta</taxon>
        <taxon>Pterygota</taxon>
        <taxon>Neoptera</taxon>
        <taxon>Endopterygota</taxon>
        <taxon>Lepidoptera</taxon>
        <taxon>Glossata</taxon>
        <taxon>Ditrysia</taxon>
        <taxon>Noctuoidea</taxon>
        <taxon>Noctuidae</taxon>
        <taxon>Plusiinae</taxon>
        <taxon>Trichoplusia</taxon>
    </lineage>
</organism>
<reference evidence="3" key="1">
    <citation type="submission" date="2025-08" db="UniProtKB">
        <authorList>
            <consortium name="RefSeq"/>
        </authorList>
    </citation>
    <scope>IDENTIFICATION</scope>
</reference>
<dbReference type="OrthoDB" id="5875367at2759"/>
<evidence type="ECO:0000313" key="2">
    <source>
        <dbReference type="Proteomes" id="UP000322000"/>
    </source>
</evidence>
<sequence>MNTQKEIVQSTLAMSLKVIRMYDWLLDLYVLDFFVDKHWDKLPQCWRDTFEHMDPQHLGYILSNKPSNFNTVLPLSFLALIKSIDALTLPRENHSKNISKKEVYDVDTCKSNSKLKNLFLKHVKLKKRHEISLMAEIVVDTALETGCKAVIDFGSGLGHLVRVLAYREDLYAAGIECQTQLTEEARKLDLQLEYTAKKHLSVEAVSKLHGPLHFNVTLSSNKQLLELPLPETMKNYGLIGLHPCGDLGPLLLKHFVETDHIKFLCVVGCCYMKLSCGDKGQGYPMSDYVRQLDSHLSFVSREIACHSIDVYCERLRRGNYIDLKVHAFRAALERILVEHNPKLRHAKVRSIKHSDSMTFEKYCTLAVERLNLPLSAAEWARGHADLRQWRRVVVVYTLRLALAPLVETVVLLDRLLYVLEKGFSCEIWPVFDPKLSPRNHIIIAKR</sequence>
<dbReference type="KEGG" id="tnl:113501765"/>
<dbReference type="PANTHER" id="PTHR12496">
    <property type="entry name" value="CGI-41 METHYLTRANSFERASE"/>
    <property type="match status" value="1"/>
</dbReference>
<evidence type="ECO:0000259" key="1">
    <source>
        <dbReference type="Pfam" id="PF13679"/>
    </source>
</evidence>
<keyword evidence="2" id="KW-1185">Reference proteome</keyword>
<dbReference type="InterPro" id="IPR052220">
    <property type="entry name" value="METTL25"/>
</dbReference>
<accession>A0A7E5WDN8</accession>
<proteinExistence type="predicted"/>
<evidence type="ECO:0000313" key="3">
    <source>
        <dbReference type="RefSeq" id="XP_026738794.1"/>
    </source>
</evidence>
<feature type="domain" description="Methyltransferase" evidence="1">
    <location>
        <begin position="126"/>
        <end position="275"/>
    </location>
</feature>
<gene>
    <name evidence="3" type="primary">LOC113501765</name>
</gene>
<dbReference type="Proteomes" id="UP000322000">
    <property type="component" value="Chromosome 16"/>
</dbReference>
<dbReference type="InParanoid" id="A0A7E5WDN8"/>
<dbReference type="GeneID" id="113501765"/>